<keyword evidence="10" id="KW-0501">Molybdenum cofactor biosynthesis</keyword>
<dbReference type="CDD" id="cd21117">
    <property type="entry name" value="Twitch_MoaA"/>
    <property type="match status" value="1"/>
</dbReference>
<dbReference type="PANTHER" id="PTHR22960:SF0">
    <property type="entry name" value="MOLYBDENUM COFACTOR BIOSYNTHESIS PROTEIN 1"/>
    <property type="match status" value="1"/>
</dbReference>
<dbReference type="SMART" id="SM00729">
    <property type="entry name" value="Elp3"/>
    <property type="match status" value="1"/>
</dbReference>
<evidence type="ECO:0000256" key="11">
    <source>
        <dbReference type="ARBA" id="ARBA00023239"/>
    </source>
</evidence>
<dbReference type="HAMAP" id="MF_01225_B">
    <property type="entry name" value="MoaA_B"/>
    <property type="match status" value="1"/>
</dbReference>
<comment type="catalytic activity">
    <reaction evidence="12">
        <text>GTP + AH2 + S-adenosyl-L-methionine = (8S)-3',8-cyclo-7,8-dihydroguanosine 5'-triphosphate + 5'-deoxyadenosine + L-methionine + A + H(+)</text>
        <dbReference type="Rhea" id="RHEA:49576"/>
        <dbReference type="ChEBI" id="CHEBI:13193"/>
        <dbReference type="ChEBI" id="CHEBI:15378"/>
        <dbReference type="ChEBI" id="CHEBI:17319"/>
        <dbReference type="ChEBI" id="CHEBI:17499"/>
        <dbReference type="ChEBI" id="CHEBI:37565"/>
        <dbReference type="ChEBI" id="CHEBI:57844"/>
        <dbReference type="ChEBI" id="CHEBI:59789"/>
        <dbReference type="ChEBI" id="CHEBI:131766"/>
        <dbReference type="EC" id="4.1.99.22"/>
    </reaction>
</comment>
<evidence type="ECO:0000256" key="7">
    <source>
        <dbReference type="ARBA" id="ARBA00023004"/>
    </source>
</evidence>
<dbReference type="EMBL" id="FAXC01000191">
    <property type="protein sequence ID" value="CUV09141.1"/>
    <property type="molecule type" value="Genomic_DNA"/>
</dbReference>
<keyword evidence="9" id="KW-0342">GTP-binding</keyword>
<dbReference type="GO" id="GO:0061798">
    <property type="term" value="F:GTP 3',8'-cyclase activity"/>
    <property type="evidence" value="ECO:0007669"/>
    <property type="project" value="UniProtKB-EC"/>
</dbReference>
<dbReference type="AlphaFoldDB" id="A0A170QCH8"/>
<evidence type="ECO:0000256" key="4">
    <source>
        <dbReference type="ARBA" id="ARBA00022691"/>
    </source>
</evidence>
<dbReference type="GO" id="GO:0006777">
    <property type="term" value="P:Mo-molybdopterin cofactor biosynthetic process"/>
    <property type="evidence" value="ECO:0007669"/>
    <property type="project" value="UniProtKB-KW"/>
</dbReference>
<keyword evidence="4" id="KW-0949">S-adenosyl-L-methionine</keyword>
<keyword evidence="8" id="KW-0411">Iron-sulfur</keyword>
<evidence type="ECO:0000256" key="9">
    <source>
        <dbReference type="ARBA" id="ARBA00023134"/>
    </source>
</evidence>
<dbReference type="SFLD" id="SFLDG01386">
    <property type="entry name" value="main_SPASM_domain-containing"/>
    <property type="match status" value="1"/>
</dbReference>
<reference evidence="15" key="1">
    <citation type="submission" date="2015-10" db="EMBL/GenBank/DDBJ databases">
        <authorList>
            <person name="Gilbert D.G."/>
        </authorList>
    </citation>
    <scope>NUCLEOTIDE SEQUENCE</scope>
</reference>
<dbReference type="InterPro" id="IPR013785">
    <property type="entry name" value="Aldolase_TIM"/>
</dbReference>
<dbReference type="InterPro" id="IPR007197">
    <property type="entry name" value="rSAM"/>
</dbReference>
<evidence type="ECO:0000259" key="14">
    <source>
        <dbReference type="PROSITE" id="PS51918"/>
    </source>
</evidence>
<dbReference type="GO" id="GO:0061799">
    <property type="term" value="F:cyclic pyranopterin monophosphate synthase activity"/>
    <property type="evidence" value="ECO:0007669"/>
    <property type="project" value="TreeGrafter"/>
</dbReference>
<dbReference type="Pfam" id="PF06463">
    <property type="entry name" value="Mob_synth_C"/>
    <property type="match status" value="1"/>
</dbReference>
<comment type="cofactor">
    <cofactor evidence="1">
        <name>[4Fe-4S] cluster</name>
        <dbReference type="ChEBI" id="CHEBI:49883"/>
    </cofactor>
</comment>
<keyword evidence="3" id="KW-0004">4Fe-4S</keyword>
<protein>
    <recommendedName>
        <fullName evidence="2">GTP 3',8-cyclase</fullName>
        <ecNumber evidence="2">4.1.99.22</ecNumber>
    </recommendedName>
</protein>
<dbReference type="SUPFAM" id="SSF102114">
    <property type="entry name" value="Radical SAM enzymes"/>
    <property type="match status" value="1"/>
</dbReference>
<dbReference type="SFLD" id="SFLDG01383">
    <property type="entry name" value="cyclic_pyranopterin_phosphate"/>
    <property type="match status" value="1"/>
</dbReference>
<dbReference type="InterPro" id="IPR010505">
    <property type="entry name" value="MoaA_twitch"/>
</dbReference>
<dbReference type="EC" id="4.1.99.22" evidence="2"/>
<dbReference type="UniPathway" id="UPA00344"/>
<evidence type="ECO:0000256" key="10">
    <source>
        <dbReference type="ARBA" id="ARBA00023150"/>
    </source>
</evidence>
<evidence type="ECO:0000256" key="5">
    <source>
        <dbReference type="ARBA" id="ARBA00022723"/>
    </source>
</evidence>
<keyword evidence="7" id="KW-0408">Iron</keyword>
<dbReference type="PANTHER" id="PTHR22960">
    <property type="entry name" value="MOLYBDOPTERIN COFACTOR SYNTHESIS PROTEIN A"/>
    <property type="match status" value="1"/>
</dbReference>
<keyword evidence="11" id="KW-0456">Lyase</keyword>
<dbReference type="PROSITE" id="PS01305">
    <property type="entry name" value="MOAA_NIFB_PQQE"/>
    <property type="match status" value="1"/>
</dbReference>
<dbReference type="Gene3D" id="3.20.20.70">
    <property type="entry name" value="Aldolase class I"/>
    <property type="match status" value="1"/>
</dbReference>
<dbReference type="GO" id="GO:0046872">
    <property type="term" value="F:metal ion binding"/>
    <property type="evidence" value="ECO:0007669"/>
    <property type="project" value="UniProtKB-KW"/>
</dbReference>
<evidence type="ECO:0000256" key="12">
    <source>
        <dbReference type="ARBA" id="ARBA00048697"/>
    </source>
</evidence>
<evidence type="ECO:0000256" key="6">
    <source>
        <dbReference type="ARBA" id="ARBA00022741"/>
    </source>
</evidence>
<evidence type="ECO:0000313" key="15">
    <source>
        <dbReference type="EMBL" id="CUV09141.1"/>
    </source>
</evidence>
<organism evidence="15">
    <name type="scientific">hydrothermal vent metagenome</name>
    <dbReference type="NCBI Taxonomy" id="652676"/>
    <lineage>
        <taxon>unclassified sequences</taxon>
        <taxon>metagenomes</taxon>
        <taxon>ecological metagenomes</taxon>
    </lineage>
</organism>
<dbReference type="InterPro" id="IPR050105">
    <property type="entry name" value="MoCo_biosynth_MoaA/MoaC"/>
</dbReference>
<dbReference type="Pfam" id="PF04055">
    <property type="entry name" value="Radical_SAM"/>
    <property type="match status" value="1"/>
</dbReference>
<dbReference type="CDD" id="cd01335">
    <property type="entry name" value="Radical_SAM"/>
    <property type="match status" value="1"/>
</dbReference>
<dbReference type="GO" id="GO:0051539">
    <property type="term" value="F:4 iron, 4 sulfur cluster binding"/>
    <property type="evidence" value="ECO:0007669"/>
    <property type="project" value="UniProtKB-KW"/>
</dbReference>
<gene>
    <name evidence="15" type="ORF">MGWOODY_Mmi1325</name>
</gene>
<dbReference type="InterPro" id="IPR000385">
    <property type="entry name" value="MoaA_NifB_PqqE_Fe-S-bd_CS"/>
</dbReference>
<dbReference type="SFLD" id="SFLDG01067">
    <property type="entry name" value="SPASM/twitch_domain_containing"/>
    <property type="match status" value="1"/>
</dbReference>
<dbReference type="InterPro" id="IPR013483">
    <property type="entry name" value="MoaA"/>
</dbReference>
<keyword evidence="5" id="KW-0479">Metal-binding</keyword>
<evidence type="ECO:0000256" key="2">
    <source>
        <dbReference type="ARBA" id="ARBA00012167"/>
    </source>
</evidence>
<name>A0A170QCH8_9ZZZZ</name>
<keyword evidence="6" id="KW-0547">Nucleotide-binding</keyword>
<dbReference type="NCBIfam" id="TIGR02666">
    <property type="entry name" value="moaA"/>
    <property type="match status" value="1"/>
</dbReference>
<feature type="compositionally biased region" description="Basic and acidic residues" evidence="13">
    <location>
        <begin position="1"/>
        <end position="10"/>
    </location>
</feature>
<dbReference type="InterPro" id="IPR006638">
    <property type="entry name" value="Elp3/MiaA/NifB-like_rSAM"/>
</dbReference>
<feature type="region of interest" description="Disordered" evidence="13">
    <location>
        <begin position="1"/>
        <end position="24"/>
    </location>
</feature>
<dbReference type="InterPro" id="IPR058240">
    <property type="entry name" value="rSAM_sf"/>
</dbReference>
<feature type="domain" description="Radical SAM core" evidence="14">
    <location>
        <begin position="28"/>
        <end position="242"/>
    </location>
</feature>
<sequence length="349" mass="38703">MRMEKVEQKYTNRSVTHPVTQDPGITDQHGRSFNYLRIAVNEKCNLRCIYCMPEKGISFEPQDKLLTRKEVIRVIQVVAKLGVNKIRFTGGEPLLRKDLVELVSGAAETPGIDSINLTTNGILLANSAKSLKDGGLTGVNVSIDTLEKEKYTEITRRDYIDKACIGLEAAKGVGIPSIKVNVVALRGFNDHELSSFVQLTKDYPLTVRFIELMPFDAQQIWKTGKFFRAENIKAELIKLFPEIKTASGSATEFTTFNVPGYKGKVAVIPSYSRDLCGACNRIRLTATGQIRNCLYAKNNFSVRDTIRSGGSDKDIAGLFLQAMWQKPIDGWVAQETANNPTQSMTKIGG</sequence>
<evidence type="ECO:0000256" key="1">
    <source>
        <dbReference type="ARBA" id="ARBA00001966"/>
    </source>
</evidence>
<evidence type="ECO:0000256" key="3">
    <source>
        <dbReference type="ARBA" id="ARBA00022485"/>
    </source>
</evidence>
<evidence type="ECO:0000256" key="8">
    <source>
        <dbReference type="ARBA" id="ARBA00023014"/>
    </source>
</evidence>
<accession>A0A170QCH8</accession>
<dbReference type="PROSITE" id="PS51918">
    <property type="entry name" value="RADICAL_SAM"/>
    <property type="match status" value="1"/>
</dbReference>
<dbReference type="GO" id="GO:0005525">
    <property type="term" value="F:GTP binding"/>
    <property type="evidence" value="ECO:0007669"/>
    <property type="project" value="UniProtKB-KW"/>
</dbReference>
<dbReference type="InterPro" id="IPR040064">
    <property type="entry name" value="MoaA-like"/>
</dbReference>
<proteinExistence type="inferred from homology"/>
<evidence type="ECO:0000256" key="13">
    <source>
        <dbReference type="SAM" id="MobiDB-lite"/>
    </source>
</evidence>
<dbReference type="SFLD" id="SFLDS00029">
    <property type="entry name" value="Radical_SAM"/>
    <property type="match status" value="1"/>
</dbReference>